<comment type="caution">
    <text evidence="7">The sequence shown here is derived from an EMBL/GenBank/DDBJ whole genome shotgun (WGS) entry which is preliminary data.</text>
</comment>
<sequence length="418" mass="46431">MTAKGNFSAGLIPWLVERLAKEGISVELRDQRPEPLPVDNKLAFLHNNVKLRTYQHTAIEAATAYGGGTIWLPTGSGKTEVMIEIARRIGCPGLILVHRKDLLHQTVARFAENLGNQEIVGIIGDGHWKPSVLTVATFQTLYNRLKERDTRVRTWLRERIGQVHVDECQHLPSRTYDKVMSQLRSARWRFGYSATPDKGGDLETFFRVTAHLGPTVCQIAAEELADEGYLVPVDVFIIRVPPPLDKYKDWQKAVKYGIVENAGRNHMIVELAKHLDQTGSGPVVILVERIAHGESLAKALGTQFLAGDAPTSQRQAAWAGLKDGSLNVVVVSKIGEEGLDIPPLAYLIITGGGKAPHLTIQKVGRGMRTSEGKDRLFVFDFLDQGRYLSAHAKRRLKTYKEQPAYSCSTVDFMEVVPQ</sequence>
<dbReference type="GO" id="GO:0003677">
    <property type="term" value="F:DNA binding"/>
    <property type="evidence" value="ECO:0007669"/>
    <property type="project" value="InterPro"/>
</dbReference>
<dbReference type="SMART" id="SM00487">
    <property type="entry name" value="DEXDc"/>
    <property type="match status" value="1"/>
</dbReference>
<dbReference type="InterPro" id="IPR027417">
    <property type="entry name" value="P-loop_NTPase"/>
</dbReference>
<dbReference type="GO" id="GO:0016787">
    <property type="term" value="F:hydrolase activity"/>
    <property type="evidence" value="ECO:0007669"/>
    <property type="project" value="UniProtKB-KW"/>
</dbReference>
<feature type="domain" description="Helicase C-terminal" evidence="6">
    <location>
        <begin position="270"/>
        <end position="407"/>
    </location>
</feature>
<evidence type="ECO:0000256" key="2">
    <source>
        <dbReference type="ARBA" id="ARBA00022801"/>
    </source>
</evidence>
<dbReference type="GO" id="GO:0004386">
    <property type="term" value="F:helicase activity"/>
    <property type="evidence" value="ECO:0007669"/>
    <property type="project" value="UniProtKB-KW"/>
</dbReference>
<dbReference type="SUPFAM" id="SSF52540">
    <property type="entry name" value="P-loop containing nucleoside triphosphate hydrolases"/>
    <property type="match status" value="1"/>
</dbReference>
<dbReference type="Pfam" id="PF04851">
    <property type="entry name" value="ResIII"/>
    <property type="match status" value="1"/>
</dbReference>
<evidence type="ECO:0000313" key="7">
    <source>
        <dbReference type="EMBL" id="KKN60420.1"/>
    </source>
</evidence>
<gene>
    <name evidence="7" type="ORF">LCGC14_0532540</name>
</gene>
<dbReference type="GO" id="GO:0005524">
    <property type="term" value="F:ATP binding"/>
    <property type="evidence" value="ECO:0007669"/>
    <property type="project" value="UniProtKB-KW"/>
</dbReference>
<keyword evidence="3" id="KW-0347">Helicase</keyword>
<dbReference type="Gene3D" id="3.40.50.300">
    <property type="entry name" value="P-loop containing nucleotide triphosphate hydrolases"/>
    <property type="match status" value="2"/>
</dbReference>
<dbReference type="PROSITE" id="PS51194">
    <property type="entry name" value="HELICASE_CTER"/>
    <property type="match status" value="1"/>
</dbReference>
<dbReference type="InterPro" id="IPR001650">
    <property type="entry name" value="Helicase_C-like"/>
</dbReference>
<dbReference type="Pfam" id="PF00271">
    <property type="entry name" value="Helicase_C"/>
    <property type="match status" value="1"/>
</dbReference>
<dbReference type="PANTHER" id="PTHR11274">
    <property type="entry name" value="RAD25/XP-B DNA REPAIR HELICASE"/>
    <property type="match status" value="1"/>
</dbReference>
<dbReference type="InterPro" id="IPR050615">
    <property type="entry name" value="ATP-dep_DNA_Helicase"/>
</dbReference>
<dbReference type="InterPro" id="IPR014001">
    <property type="entry name" value="Helicase_ATP-bd"/>
</dbReference>
<dbReference type="InterPro" id="IPR006935">
    <property type="entry name" value="Helicase/UvrB_N"/>
</dbReference>
<organism evidence="7">
    <name type="scientific">marine sediment metagenome</name>
    <dbReference type="NCBI Taxonomy" id="412755"/>
    <lineage>
        <taxon>unclassified sequences</taxon>
        <taxon>metagenomes</taxon>
        <taxon>ecological metagenomes</taxon>
    </lineage>
</organism>
<dbReference type="CDD" id="cd17926">
    <property type="entry name" value="DEXHc_RE"/>
    <property type="match status" value="1"/>
</dbReference>
<dbReference type="EMBL" id="LAZR01000697">
    <property type="protein sequence ID" value="KKN60420.1"/>
    <property type="molecule type" value="Genomic_DNA"/>
</dbReference>
<proteinExistence type="predicted"/>
<feature type="domain" description="Helicase ATP-binding" evidence="5">
    <location>
        <begin position="59"/>
        <end position="214"/>
    </location>
</feature>
<keyword evidence="4" id="KW-0067">ATP-binding</keyword>
<keyword evidence="2" id="KW-0378">Hydrolase</keyword>
<reference evidence="7" key="1">
    <citation type="journal article" date="2015" name="Nature">
        <title>Complex archaea that bridge the gap between prokaryotes and eukaryotes.</title>
        <authorList>
            <person name="Spang A."/>
            <person name="Saw J.H."/>
            <person name="Jorgensen S.L."/>
            <person name="Zaremba-Niedzwiedzka K."/>
            <person name="Martijn J."/>
            <person name="Lind A.E."/>
            <person name="van Eijk R."/>
            <person name="Schleper C."/>
            <person name="Guy L."/>
            <person name="Ettema T.J."/>
        </authorList>
    </citation>
    <scope>NUCLEOTIDE SEQUENCE</scope>
</reference>
<dbReference type="PANTHER" id="PTHR11274:SF0">
    <property type="entry name" value="GENERAL TRANSCRIPTION AND DNA REPAIR FACTOR IIH HELICASE SUBUNIT XPB"/>
    <property type="match status" value="1"/>
</dbReference>
<evidence type="ECO:0000259" key="6">
    <source>
        <dbReference type="PROSITE" id="PS51194"/>
    </source>
</evidence>
<evidence type="ECO:0008006" key="8">
    <source>
        <dbReference type="Google" id="ProtNLM"/>
    </source>
</evidence>
<accession>A0A0F9RVD2</accession>
<protein>
    <recommendedName>
        <fullName evidence="8">Helicase ATP-binding domain-containing protein</fullName>
    </recommendedName>
</protein>
<evidence type="ECO:0000256" key="4">
    <source>
        <dbReference type="ARBA" id="ARBA00022840"/>
    </source>
</evidence>
<dbReference type="PROSITE" id="PS51192">
    <property type="entry name" value="HELICASE_ATP_BIND_1"/>
    <property type="match status" value="1"/>
</dbReference>
<evidence type="ECO:0000256" key="3">
    <source>
        <dbReference type="ARBA" id="ARBA00022806"/>
    </source>
</evidence>
<evidence type="ECO:0000256" key="1">
    <source>
        <dbReference type="ARBA" id="ARBA00022741"/>
    </source>
</evidence>
<keyword evidence="1" id="KW-0547">Nucleotide-binding</keyword>
<dbReference type="AlphaFoldDB" id="A0A0F9RVD2"/>
<name>A0A0F9RVD2_9ZZZZ</name>
<evidence type="ECO:0000259" key="5">
    <source>
        <dbReference type="PROSITE" id="PS51192"/>
    </source>
</evidence>